<dbReference type="AlphaFoldDB" id="A0A2V5L3H0"/>
<gene>
    <name evidence="1" type="ORF">DLM86_02755</name>
</gene>
<dbReference type="Proteomes" id="UP000247476">
    <property type="component" value="Unassembled WGS sequence"/>
</dbReference>
<name>A0A2V5L3H0_9BACL</name>
<evidence type="ECO:0000313" key="1">
    <source>
        <dbReference type="EMBL" id="PYI57376.1"/>
    </source>
</evidence>
<protein>
    <recommendedName>
        <fullName evidence="3">Copper amine oxidase-like N-terminal domain-containing protein</fullName>
    </recommendedName>
</protein>
<dbReference type="RefSeq" id="WP_110838416.1">
    <property type="nucleotide sequence ID" value="NZ_QJVJ01000001.1"/>
</dbReference>
<dbReference type="OrthoDB" id="2597123at2"/>
<reference evidence="1 2" key="1">
    <citation type="submission" date="2018-05" db="EMBL/GenBank/DDBJ databases">
        <title>Paenibacillus flagellatus sp. nov., isolated from selenium mineral soil.</title>
        <authorList>
            <person name="Dai X."/>
        </authorList>
    </citation>
    <scope>NUCLEOTIDE SEQUENCE [LARGE SCALE GENOMIC DNA]</scope>
    <source>
        <strain evidence="1 2">DXL2</strain>
    </source>
</reference>
<accession>A0A2V5L3H0</accession>
<proteinExistence type="predicted"/>
<sequence>MCKKVKKWMSGFLSCLALLVLTAGVPSRAVYGVLFPSTVTIHDGNGSRTIDGTGEDGILNYNDKAYVPLRTFAENMGATVEYVPPSDETGVHKIDIIQGAAPIQWTLEPTETVFPKSQDICRPNHFPFYIMPSQTRNADSTTDTYHFTFRVHNLMPDDITVEPIELTFEVKDESGQVVYSRPLPPLSGVIPSNFGFSAAASWDHTGSDGEEVPPGTYYISLKRPAEVTFKVLGSDEEKNVLIVKGMGCNVEAFQIII</sequence>
<dbReference type="Gene3D" id="2.60.40.4070">
    <property type="match status" value="1"/>
</dbReference>
<keyword evidence="2" id="KW-1185">Reference proteome</keyword>
<dbReference type="EMBL" id="QJVJ01000001">
    <property type="protein sequence ID" value="PYI57376.1"/>
    <property type="molecule type" value="Genomic_DNA"/>
</dbReference>
<evidence type="ECO:0008006" key="3">
    <source>
        <dbReference type="Google" id="ProtNLM"/>
    </source>
</evidence>
<evidence type="ECO:0000313" key="2">
    <source>
        <dbReference type="Proteomes" id="UP000247476"/>
    </source>
</evidence>
<comment type="caution">
    <text evidence="1">The sequence shown here is derived from an EMBL/GenBank/DDBJ whole genome shotgun (WGS) entry which is preliminary data.</text>
</comment>
<organism evidence="1 2">
    <name type="scientific">Paenibacillus flagellatus</name>
    <dbReference type="NCBI Taxonomy" id="2211139"/>
    <lineage>
        <taxon>Bacteria</taxon>
        <taxon>Bacillati</taxon>
        <taxon>Bacillota</taxon>
        <taxon>Bacilli</taxon>
        <taxon>Bacillales</taxon>
        <taxon>Paenibacillaceae</taxon>
        <taxon>Paenibacillus</taxon>
    </lineage>
</organism>